<dbReference type="InterPro" id="IPR036390">
    <property type="entry name" value="WH_DNA-bd_sf"/>
</dbReference>
<dbReference type="NCBIfam" id="TIGR00281">
    <property type="entry name" value="SMC-Scp complex subunit ScpB"/>
    <property type="match status" value="1"/>
</dbReference>
<sequence>MSQPLLEQILEAVLLAAARPLPLEHLRELFEPGQEPANDTLRAALERLREQCSGRACELVETASGWRLQVRADYAPWVGRLWEERPQRYSRALLETLALIAYRQPITRGEIEDIRGVAVSSQIIRTLQERDWIRVVGHREVPGRPALFATTRQFLDHFNLRSLAELPPLAELRSLEQIEAELPLQPLQAAATGETAVWLSDTAVPDALEPPEEADFGELLEQLGSMEANLKTDFDDPLRPSARSQEQGEGGDHGS</sequence>
<dbReference type="AlphaFoldDB" id="A0A1I4S604"/>
<evidence type="ECO:0000313" key="6">
    <source>
        <dbReference type="EMBL" id="SFM59938.1"/>
    </source>
</evidence>
<gene>
    <name evidence="6" type="ORF">SAMN05216217_10920</name>
</gene>
<keyword evidence="7" id="KW-1185">Reference proteome</keyword>
<dbReference type="EMBL" id="FOUI01000009">
    <property type="protein sequence ID" value="SFM59938.1"/>
    <property type="molecule type" value="Genomic_DNA"/>
</dbReference>
<dbReference type="Proteomes" id="UP000243629">
    <property type="component" value="Unassembled WGS sequence"/>
</dbReference>
<organism evidence="6 7">
    <name type="scientific">Halopseudomonas yangmingensis</name>
    <dbReference type="NCBI Taxonomy" id="1720063"/>
    <lineage>
        <taxon>Bacteria</taxon>
        <taxon>Pseudomonadati</taxon>
        <taxon>Pseudomonadota</taxon>
        <taxon>Gammaproteobacteria</taxon>
        <taxon>Pseudomonadales</taxon>
        <taxon>Pseudomonadaceae</taxon>
        <taxon>Halopseudomonas</taxon>
    </lineage>
</organism>
<dbReference type="GO" id="GO:0051304">
    <property type="term" value="P:chromosome separation"/>
    <property type="evidence" value="ECO:0007669"/>
    <property type="project" value="InterPro"/>
</dbReference>
<evidence type="ECO:0000256" key="3">
    <source>
        <dbReference type="ARBA" id="ARBA00022829"/>
    </source>
</evidence>
<dbReference type="RefSeq" id="WP_093475981.1">
    <property type="nucleotide sequence ID" value="NZ_FOUI01000009.1"/>
</dbReference>
<keyword evidence="4" id="KW-0131">Cell cycle</keyword>
<dbReference type="SUPFAM" id="SSF46785">
    <property type="entry name" value="Winged helix' DNA-binding domain"/>
    <property type="match status" value="2"/>
</dbReference>
<dbReference type="GO" id="GO:0051301">
    <property type="term" value="P:cell division"/>
    <property type="evidence" value="ECO:0007669"/>
    <property type="project" value="UniProtKB-KW"/>
</dbReference>
<accession>A0A1I4S604</accession>
<dbReference type="InterPro" id="IPR005234">
    <property type="entry name" value="ScpB_csome_segregation"/>
</dbReference>
<proteinExistence type="predicted"/>
<name>A0A1I4S604_9GAMM</name>
<dbReference type="Gene3D" id="1.10.10.10">
    <property type="entry name" value="Winged helix-like DNA-binding domain superfamily/Winged helix DNA-binding domain"/>
    <property type="match status" value="2"/>
</dbReference>
<evidence type="ECO:0000256" key="1">
    <source>
        <dbReference type="ARBA" id="ARBA00022490"/>
    </source>
</evidence>
<protein>
    <submittedName>
        <fullName evidence="6">Segregation and condensation protein B</fullName>
    </submittedName>
</protein>
<keyword evidence="3" id="KW-0159">Chromosome partition</keyword>
<keyword evidence="1" id="KW-0963">Cytoplasm</keyword>
<evidence type="ECO:0000313" key="7">
    <source>
        <dbReference type="Proteomes" id="UP000243629"/>
    </source>
</evidence>
<reference evidence="7" key="1">
    <citation type="submission" date="2016-10" db="EMBL/GenBank/DDBJ databases">
        <authorList>
            <person name="Varghese N."/>
            <person name="Submissions S."/>
        </authorList>
    </citation>
    <scope>NUCLEOTIDE SEQUENCE [LARGE SCALE GENOMIC DNA]</scope>
    <source>
        <strain evidence="7">DSM 24213</strain>
    </source>
</reference>
<dbReference type="Pfam" id="PF04079">
    <property type="entry name" value="SMC_ScpB"/>
    <property type="match status" value="1"/>
</dbReference>
<dbReference type="PANTHER" id="PTHR34298:SF2">
    <property type="entry name" value="SEGREGATION AND CONDENSATION PROTEIN B"/>
    <property type="match status" value="1"/>
</dbReference>
<evidence type="ECO:0000256" key="5">
    <source>
        <dbReference type="SAM" id="MobiDB-lite"/>
    </source>
</evidence>
<dbReference type="PANTHER" id="PTHR34298">
    <property type="entry name" value="SEGREGATION AND CONDENSATION PROTEIN B"/>
    <property type="match status" value="1"/>
</dbReference>
<feature type="region of interest" description="Disordered" evidence="5">
    <location>
        <begin position="226"/>
        <end position="255"/>
    </location>
</feature>
<evidence type="ECO:0000256" key="2">
    <source>
        <dbReference type="ARBA" id="ARBA00022618"/>
    </source>
</evidence>
<dbReference type="STRING" id="1720063.SAMN05216217_10920"/>
<evidence type="ECO:0000256" key="4">
    <source>
        <dbReference type="ARBA" id="ARBA00023306"/>
    </source>
</evidence>
<dbReference type="InterPro" id="IPR036388">
    <property type="entry name" value="WH-like_DNA-bd_sf"/>
</dbReference>
<keyword evidence="2" id="KW-0132">Cell division</keyword>
<dbReference type="OrthoDB" id="9806226at2"/>